<dbReference type="Pfam" id="PF03318">
    <property type="entry name" value="ETX_MTX2"/>
    <property type="match status" value="1"/>
</dbReference>
<comment type="caution">
    <text evidence="1">The sequence shown here is derived from an EMBL/GenBank/DDBJ whole genome shotgun (WGS) entry which is preliminary data.</text>
</comment>
<gene>
    <name evidence="1" type="ORF">KCX74_20505</name>
</gene>
<keyword evidence="2" id="KW-1185">Reference proteome</keyword>
<reference evidence="1" key="1">
    <citation type="submission" date="2021-04" db="EMBL/GenBank/DDBJ databases">
        <title>Isolation and polyphasic classification of algal microorganism.</title>
        <authorList>
            <person name="Wang S."/>
        </authorList>
    </citation>
    <scope>NUCLEOTIDE SEQUENCE</scope>
    <source>
        <strain evidence="1">720a</strain>
    </source>
</reference>
<dbReference type="Gene3D" id="2.170.15.10">
    <property type="entry name" value="Proaerolysin, chain A, domain 3"/>
    <property type="match status" value="1"/>
</dbReference>
<organism evidence="1 2">
    <name type="scientific">Virgibacillus salarius</name>
    <dbReference type="NCBI Taxonomy" id="447199"/>
    <lineage>
        <taxon>Bacteria</taxon>
        <taxon>Bacillati</taxon>
        <taxon>Bacillota</taxon>
        <taxon>Bacilli</taxon>
        <taxon>Bacillales</taxon>
        <taxon>Bacillaceae</taxon>
        <taxon>Virgibacillus</taxon>
    </lineage>
</organism>
<dbReference type="InterPro" id="IPR004991">
    <property type="entry name" value="Aerolysin-like"/>
</dbReference>
<accession>A0A941E3Y2</accession>
<protein>
    <submittedName>
        <fullName evidence="1">ETX/MTX2 family pore-forming toxin</fullName>
    </submittedName>
</protein>
<evidence type="ECO:0000313" key="1">
    <source>
        <dbReference type="EMBL" id="MBR7798368.1"/>
    </source>
</evidence>
<evidence type="ECO:0000313" key="2">
    <source>
        <dbReference type="Proteomes" id="UP000675284"/>
    </source>
</evidence>
<dbReference type="AlphaFoldDB" id="A0A941E3Y2"/>
<dbReference type="CDD" id="cd20223">
    <property type="entry name" value="PFM_epsilon-toxin-like"/>
    <property type="match status" value="1"/>
</dbReference>
<dbReference type="EMBL" id="JAGSOT010000145">
    <property type="protein sequence ID" value="MBR7798368.1"/>
    <property type="molecule type" value="Genomic_DNA"/>
</dbReference>
<sequence length="230" mass="25675">MKKKTLEGVDVTSGLSEKAFAENANNARQGIIVVDLNKKLDDIGYIYYDERLAGTIRDSMYTLYDKPTSVTTNFNLEVDPNSVRSDFKFEDVTPLYLGHNEFNNTTDTEQSFNTVTYTKTVTETTSTSMTRGFSINGKGKIFKLPLILKEGTEVTGVFNSSDTKTTTNTETITLTAPAQNVKVPAHKKYKATTYLEQQSYKGPVYYKAVGSNLRTNITSVALNYETKVKQ</sequence>
<proteinExistence type="predicted"/>
<dbReference type="Proteomes" id="UP000675284">
    <property type="component" value="Unassembled WGS sequence"/>
</dbReference>
<dbReference type="SUPFAM" id="SSF56973">
    <property type="entry name" value="Aerolisin/ETX pore-forming domain"/>
    <property type="match status" value="1"/>
</dbReference>
<name>A0A941E3Y2_9BACI</name>
<dbReference type="RefSeq" id="WP_166531067.1">
    <property type="nucleotide sequence ID" value="NZ_JAGSOT010000145.1"/>
</dbReference>